<dbReference type="Gene3D" id="3.90.1570.10">
    <property type="entry name" value="tt1808, chain A"/>
    <property type="match status" value="1"/>
</dbReference>
<dbReference type="GO" id="GO:0004519">
    <property type="term" value="F:endonuclease activity"/>
    <property type="evidence" value="ECO:0007669"/>
    <property type="project" value="UniProtKB-KW"/>
</dbReference>
<evidence type="ECO:0000259" key="1">
    <source>
        <dbReference type="Pfam" id="PF05685"/>
    </source>
</evidence>
<name>A0AAC8Q099_9BACT</name>
<dbReference type="KEGG" id="age:AA314_00296"/>
<keyword evidence="5" id="KW-1185">Reference proteome</keyword>
<keyword evidence="3" id="KW-0378">Hydrolase</keyword>
<dbReference type="InterPro" id="IPR008538">
    <property type="entry name" value="Uma2"/>
</dbReference>
<dbReference type="CDD" id="cd06260">
    <property type="entry name" value="DUF820-like"/>
    <property type="match status" value="1"/>
</dbReference>
<dbReference type="Pfam" id="PF05685">
    <property type="entry name" value="Uma2"/>
    <property type="match status" value="1"/>
</dbReference>
<keyword evidence="3" id="KW-0255">Endonuclease</keyword>
<dbReference type="Proteomes" id="UP000256345">
    <property type="component" value="Unassembled WGS sequence"/>
</dbReference>
<organism evidence="2 4">
    <name type="scientific">Archangium gephyra</name>
    <dbReference type="NCBI Taxonomy" id="48"/>
    <lineage>
        <taxon>Bacteria</taxon>
        <taxon>Pseudomonadati</taxon>
        <taxon>Myxococcota</taxon>
        <taxon>Myxococcia</taxon>
        <taxon>Myxococcales</taxon>
        <taxon>Cystobacterineae</taxon>
        <taxon>Archangiaceae</taxon>
        <taxon>Archangium</taxon>
    </lineage>
</organism>
<keyword evidence="3" id="KW-0540">Nuclease</keyword>
<evidence type="ECO:0000313" key="4">
    <source>
        <dbReference type="Proteomes" id="UP000035579"/>
    </source>
</evidence>
<protein>
    <submittedName>
        <fullName evidence="3">Uma2 family endonuclease</fullName>
    </submittedName>
</protein>
<proteinExistence type="predicted"/>
<gene>
    <name evidence="2" type="ORF">AA314_00296</name>
    <name evidence="3" type="ORF">ATI61_10666</name>
</gene>
<dbReference type="Proteomes" id="UP000035579">
    <property type="component" value="Chromosome"/>
</dbReference>
<evidence type="ECO:0000313" key="2">
    <source>
        <dbReference type="EMBL" id="AKI98669.1"/>
    </source>
</evidence>
<reference evidence="2 4" key="1">
    <citation type="submission" date="2015-05" db="EMBL/GenBank/DDBJ databases">
        <title>Genome assembly of Archangium gephyra DSM 2261.</title>
        <authorList>
            <person name="Sharma G."/>
            <person name="Subramanian S."/>
        </authorList>
    </citation>
    <scope>NUCLEOTIDE SEQUENCE [LARGE SCALE GENOMIC DNA]</scope>
    <source>
        <strain evidence="2 4">DSM 2261</strain>
    </source>
</reference>
<evidence type="ECO:0000313" key="5">
    <source>
        <dbReference type="Proteomes" id="UP000256345"/>
    </source>
</evidence>
<feature type="domain" description="Putative restriction endonuclease" evidence="1">
    <location>
        <begin position="11"/>
        <end position="173"/>
    </location>
</feature>
<dbReference type="InterPro" id="IPR011335">
    <property type="entry name" value="Restrct_endonuc-II-like"/>
</dbReference>
<dbReference type="PANTHER" id="PTHR34107">
    <property type="entry name" value="SLL0198 PROTEIN-RELATED"/>
    <property type="match status" value="1"/>
</dbReference>
<sequence length="193" mass="21485">MAKGKKPATYEDLEALPVGWVGEILEDELVASPRPALGHANVGYVLSVELGGPFRLGRGGPGGWWILYEPELHLGRDILVPDLAGWRRERMPKLPSPEEPFTTLAPDWVGEVLSPSTASIDRERKLPIYHREGVVYAWLIDPLARTLEVYRRGPSGWVLTATHEGEQPVRAEPFDAVPLELGLLWLERTPASR</sequence>
<dbReference type="RefSeq" id="WP_047853974.1">
    <property type="nucleotide sequence ID" value="NZ_CP011509.1"/>
</dbReference>
<accession>A0AAC8Q099</accession>
<reference evidence="3 5" key="2">
    <citation type="submission" date="2018-08" db="EMBL/GenBank/DDBJ databases">
        <title>Genomic Encyclopedia of Archaeal and Bacterial Type Strains, Phase II (KMG-II): from individual species to whole genera.</title>
        <authorList>
            <person name="Goeker M."/>
        </authorList>
    </citation>
    <scope>NUCLEOTIDE SEQUENCE [LARGE SCALE GENOMIC DNA]</scope>
    <source>
        <strain evidence="3 5">DSM 2261</strain>
    </source>
</reference>
<evidence type="ECO:0000313" key="3">
    <source>
        <dbReference type="EMBL" id="REG30597.1"/>
    </source>
</evidence>
<dbReference type="EMBL" id="CP011509">
    <property type="protein sequence ID" value="AKI98669.1"/>
    <property type="molecule type" value="Genomic_DNA"/>
</dbReference>
<dbReference type="PANTHER" id="PTHR34107:SF4">
    <property type="entry name" value="SLL1222 PROTEIN"/>
    <property type="match status" value="1"/>
</dbReference>
<dbReference type="SUPFAM" id="SSF52980">
    <property type="entry name" value="Restriction endonuclease-like"/>
    <property type="match status" value="1"/>
</dbReference>
<dbReference type="InterPro" id="IPR012296">
    <property type="entry name" value="Nuclease_put_TT1808"/>
</dbReference>
<dbReference type="AlphaFoldDB" id="A0AAC8Q099"/>
<dbReference type="EMBL" id="QUMU01000006">
    <property type="protein sequence ID" value="REG30597.1"/>
    <property type="molecule type" value="Genomic_DNA"/>
</dbReference>